<feature type="domain" description="DUF6816" evidence="1">
    <location>
        <begin position="64"/>
        <end position="208"/>
    </location>
</feature>
<evidence type="ECO:0000259" key="1">
    <source>
        <dbReference type="Pfam" id="PF20670"/>
    </source>
</evidence>
<comment type="caution">
    <text evidence="2">The sequence shown here is derived from an EMBL/GenBank/DDBJ whole genome shotgun (WGS) entry which is preliminary data.</text>
</comment>
<proteinExistence type="predicted"/>
<reference evidence="2" key="2">
    <citation type="submission" date="2021-04" db="EMBL/GenBank/DDBJ databases">
        <authorList>
            <person name="Podell S."/>
        </authorList>
    </citation>
    <scope>NUCLEOTIDE SEQUENCE</scope>
    <source>
        <strain evidence="2">Hildebrandi</strain>
    </source>
</reference>
<dbReference type="InterPro" id="IPR049213">
    <property type="entry name" value="DUF6816"/>
</dbReference>
<name>A0A9K3LPX7_9STRA</name>
<gene>
    <name evidence="2" type="ORF">IV203_028782</name>
</gene>
<evidence type="ECO:0000313" key="2">
    <source>
        <dbReference type="EMBL" id="KAG7366112.1"/>
    </source>
</evidence>
<reference evidence="2" key="1">
    <citation type="journal article" date="2021" name="Sci. Rep.">
        <title>Diploid genomic architecture of Nitzschia inconspicua, an elite biomass production diatom.</title>
        <authorList>
            <person name="Oliver A."/>
            <person name="Podell S."/>
            <person name="Pinowska A."/>
            <person name="Traller J.C."/>
            <person name="Smith S.R."/>
            <person name="McClure R."/>
            <person name="Beliaev A."/>
            <person name="Bohutskyi P."/>
            <person name="Hill E.A."/>
            <person name="Rabines A."/>
            <person name="Zheng H."/>
            <person name="Allen L.Z."/>
            <person name="Kuo A."/>
            <person name="Grigoriev I.V."/>
            <person name="Allen A.E."/>
            <person name="Hazlebeck D."/>
            <person name="Allen E.E."/>
        </authorList>
    </citation>
    <scope>NUCLEOTIDE SEQUENCE</scope>
    <source>
        <strain evidence="2">Hildebrandi</strain>
    </source>
</reference>
<protein>
    <recommendedName>
        <fullName evidence="1">DUF6816 domain-containing protein</fullName>
    </recommendedName>
</protein>
<sequence>MWSILTEPSHASSAASLDAGEAIRRSAANIPGYGQTDVFYPESFGGTWKVTRNVKFNGSATTLSLQYSMRFIQSIENGAVVADRGYNQAALERAIFAAVKGSDQAASTDAVRSYEWVPSNPNDLRIVFSDGTKKEIKVTKRATERTSDTVSASEFQRVTQEDEQRGIPVISARRVISKWKTVDASALEAIEIVYDMGGGDPLAGASSQSSTMLSKSKLLLVR</sequence>
<dbReference type="EMBL" id="JAGRRH010000007">
    <property type="protein sequence ID" value="KAG7366112.1"/>
    <property type="molecule type" value="Genomic_DNA"/>
</dbReference>
<dbReference type="AlphaFoldDB" id="A0A9K3LPX7"/>
<dbReference type="OrthoDB" id="193356at2759"/>
<dbReference type="Pfam" id="PF20670">
    <property type="entry name" value="DUF6816"/>
    <property type="match status" value="1"/>
</dbReference>
<evidence type="ECO:0000313" key="3">
    <source>
        <dbReference type="Proteomes" id="UP000693970"/>
    </source>
</evidence>
<accession>A0A9K3LPX7</accession>
<keyword evidence="3" id="KW-1185">Reference proteome</keyword>
<dbReference type="Proteomes" id="UP000693970">
    <property type="component" value="Unassembled WGS sequence"/>
</dbReference>
<organism evidence="2 3">
    <name type="scientific">Nitzschia inconspicua</name>
    <dbReference type="NCBI Taxonomy" id="303405"/>
    <lineage>
        <taxon>Eukaryota</taxon>
        <taxon>Sar</taxon>
        <taxon>Stramenopiles</taxon>
        <taxon>Ochrophyta</taxon>
        <taxon>Bacillariophyta</taxon>
        <taxon>Bacillariophyceae</taxon>
        <taxon>Bacillariophycidae</taxon>
        <taxon>Bacillariales</taxon>
        <taxon>Bacillariaceae</taxon>
        <taxon>Nitzschia</taxon>
    </lineage>
</organism>